<evidence type="ECO:0000256" key="4">
    <source>
        <dbReference type="ARBA" id="ARBA00022857"/>
    </source>
</evidence>
<keyword evidence="7" id="KW-1133">Transmembrane helix</keyword>
<keyword evidence="7" id="KW-0812">Transmembrane</keyword>
<keyword evidence="4 6" id="KW-0521">NADP</keyword>
<keyword evidence="2 6" id="KW-0285">Flavoprotein</keyword>
<gene>
    <name evidence="9" type="ORF">BMR96_06605</name>
</gene>
<evidence type="ECO:0000256" key="3">
    <source>
        <dbReference type="ARBA" id="ARBA00022827"/>
    </source>
</evidence>
<sequence length="338" mass="36331">MTETDIYDIAIIGGGPVGMFAGFYAGLRNTKTILIESLATLGGQVTALYPEKNILDVAGFPSIKGSDLIESLQAQLDMFPITIKTNTTVVNVAKQDELFTIATHDGTTLFAKTIIVTTGKGAFEPRQMQVDGVDELVGQGVHYFVKNKHDFYNHDVAIAGGGDSAVDMATMLNQLTASTALIHRRDQFRAMEQSVKALEASTVKRETPKKVTKVEKLSSGKLKLTLANVKDDLLHSDLLVDDLIINYGFISANKTVQSWDIKPELDGQVFHVNQELATSVPGVFAIGDASHYVGKADLIAIGFGEAPNAINAAIRVFDPERGGPGHSSAMVVRDGKVI</sequence>
<dbReference type="STRING" id="33968.BMS77_01745"/>
<feature type="transmembrane region" description="Helical" evidence="7">
    <location>
        <begin position="6"/>
        <end position="27"/>
    </location>
</feature>
<keyword evidence="5 6" id="KW-0560">Oxidoreductase</keyword>
<dbReference type="PANTHER" id="PTHR48105">
    <property type="entry name" value="THIOREDOXIN REDUCTASE 1-RELATED-RELATED"/>
    <property type="match status" value="1"/>
</dbReference>
<evidence type="ECO:0000259" key="8">
    <source>
        <dbReference type="Pfam" id="PF07992"/>
    </source>
</evidence>
<feature type="domain" description="FAD/NAD(P)-binding" evidence="8">
    <location>
        <begin position="7"/>
        <end position="300"/>
    </location>
</feature>
<dbReference type="AlphaFoldDB" id="A0A1X0VD36"/>
<feature type="binding site" evidence="6">
    <location>
        <position position="49"/>
    </location>
    <ligand>
        <name>FAD</name>
        <dbReference type="ChEBI" id="CHEBI:57692"/>
    </ligand>
</feature>
<comment type="similarity">
    <text evidence="6">Belongs to the ferredoxin--NADP reductase type 2 family.</text>
</comment>
<evidence type="ECO:0000256" key="7">
    <source>
        <dbReference type="SAM" id="Phobius"/>
    </source>
</evidence>
<dbReference type="RefSeq" id="WP_004913906.1">
    <property type="nucleotide sequence ID" value="NZ_MPLS01000022.1"/>
</dbReference>
<dbReference type="InterPro" id="IPR022890">
    <property type="entry name" value="Fd--NADP_Rdtase_type_2"/>
</dbReference>
<dbReference type="eggNOG" id="COG0492">
    <property type="taxonomic scope" value="Bacteria"/>
</dbReference>
<feature type="binding site" evidence="6">
    <location>
        <position position="328"/>
    </location>
    <ligand>
        <name>FAD</name>
        <dbReference type="ChEBI" id="CHEBI:57692"/>
    </ligand>
</feature>
<comment type="cofactor">
    <cofactor evidence="6">
        <name>FAD</name>
        <dbReference type="ChEBI" id="CHEBI:57692"/>
    </cofactor>
    <text evidence="6">Binds 1 FAD per subunit.</text>
</comment>
<dbReference type="EC" id="1.18.1.2" evidence="6"/>
<accession>A0A1X0VD36</accession>
<dbReference type="HAMAP" id="MF_01685">
    <property type="entry name" value="FENR2"/>
    <property type="match status" value="1"/>
</dbReference>
<evidence type="ECO:0000256" key="6">
    <source>
        <dbReference type="HAMAP-Rule" id="MF_01685"/>
    </source>
</evidence>
<name>A0A1X0VD36_LEUPS</name>
<dbReference type="InterPro" id="IPR050097">
    <property type="entry name" value="Ferredoxin-NADP_redctase_2"/>
</dbReference>
<dbReference type="Pfam" id="PF07992">
    <property type="entry name" value="Pyr_redox_2"/>
    <property type="match status" value="1"/>
</dbReference>
<dbReference type="Gene3D" id="3.50.50.60">
    <property type="entry name" value="FAD/NAD(P)-binding domain"/>
    <property type="match status" value="2"/>
</dbReference>
<dbReference type="PRINTS" id="PR00368">
    <property type="entry name" value="FADPNR"/>
</dbReference>
<comment type="caution">
    <text evidence="9">The sequence shown here is derived from an EMBL/GenBank/DDBJ whole genome shotgun (WGS) entry which is preliminary data.</text>
</comment>
<comment type="catalytic activity">
    <reaction evidence="6">
        <text>2 reduced [2Fe-2S]-[ferredoxin] + NADP(+) + H(+) = 2 oxidized [2Fe-2S]-[ferredoxin] + NADPH</text>
        <dbReference type="Rhea" id="RHEA:20125"/>
        <dbReference type="Rhea" id="RHEA-COMP:10000"/>
        <dbReference type="Rhea" id="RHEA-COMP:10001"/>
        <dbReference type="ChEBI" id="CHEBI:15378"/>
        <dbReference type="ChEBI" id="CHEBI:33737"/>
        <dbReference type="ChEBI" id="CHEBI:33738"/>
        <dbReference type="ChEBI" id="CHEBI:57783"/>
        <dbReference type="ChEBI" id="CHEBI:58349"/>
        <dbReference type="EC" id="1.18.1.2"/>
    </reaction>
</comment>
<dbReference type="InterPro" id="IPR036188">
    <property type="entry name" value="FAD/NAD-bd_sf"/>
</dbReference>
<proteinExistence type="inferred from homology"/>
<feature type="binding site" evidence="6">
    <location>
        <position position="44"/>
    </location>
    <ligand>
        <name>FAD</name>
        <dbReference type="ChEBI" id="CHEBI:57692"/>
    </ligand>
</feature>
<evidence type="ECO:0000256" key="5">
    <source>
        <dbReference type="ARBA" id="ARBA00023002"/>
    </source>
</evidence>
<feature type="binding site" evidence="6">
    <location>
        <position position="36"/>
    </location>
    <ligand>
        <name>FAD</name>
        <dbReference type="ChEBI" id="CHEBI:57692"/>
    </ligand>
</feature>
<keyword evidence="7" id="KW-0472">Membrane</keyword>
<dbReference type="Proteomes" id="UP000192288">
    <property type="component" value="Unassembled WGS sequence"/>
</dbReference>
<dbReference type="GO" id="GO:0004324">
    <property type="term" value="F:ferredoxin-NADP+ reductase activity"/>
    <property type="evidence" value="ECO:0007669"/>
    <property type="project" value="UniProtKB-UniRule"/>
</dbReference>
<feature type="binding site" evidence="6">
    <location>
        <position position="123"/>
    </location>
    <ligand>
        <name>FAD</name>
        <dbReference type="ChEBI" id="CHEBI:57692"/>
    </ligand>
</feature>
<dbReference type="EMBL" id="MPLS01000022">
    <property type="protein sequence ID" value="ORI97529.1"/>
    <property type="molecule type" value="Genomic_DNA"/>
</dbReference>
<dbReference type="SUPFAM" id="SSF51905">
    <property type="entry name" value="FAD/NAD(P)-binding domain"/>
    <property type="match status" value="1"/>
</dbReference>
<reference evidence="9 10" key="1">
    <citation type="journal article" date="2017" name="Front. Microbiol.">
        <title>Genomic Characterization of Dairy Associated Leuconostoc Species and Diversity of Leuconostocs in Undefined Mixed Mesophilic Starter Cultures.</title>
        <authorList>
            <person name="Frantzen C.A."/>
            <person name="Kot W."/>
            <person name="Pedersen T.B."/>
            <person name="Ardo Y.M."/>
            <person name="Broadbent J.R."/>
            <person name="Neve H."/>
            <person name="Hansen L.H."/>
            <person name="Dal Bello F."/>
            <person name="Ostlie H.M."/>
            <person name="Kleppen H.P."/>
            <person name="Vogensen F.K."/>
            <person name="Holo H."/>
        </authorList>
    </citation>
    <scope>NUCLEOTIDE SEQUENCE [LARGE SCALE GENOMIC DNA]</scope>
    <source>
        <strain evidence="9 10">LMGCF08</strain>
    </source>
</reference>
<protein>
    <recommendedName>
        <fullName evidence="6">Ferredoxin--NADP reductase</fullName>
        <shortName evidence="6">FNR</shortName>
        <shortName evidence="6">Fd-NADP(+) reductase</shortName>
        <ecNumber evidence="6">1.18.1.2</ecNumber>
    </recommendedName>
</protein>
<comment type="caution">
    <text evidence="6">Lacks conserved residue(s) required for the propagation of feature annotation.</text>
</comment>
<keyword evidence="3 6" id="KW-0274">FAD</keyword>
<evidence type="ECO:0000256" key="1">
    <source>
        <dbReference type="ARBA" id="ARBA00011738"/>
    </source>
</evidence>
<evidence type="ECO:0000256" key="2">
    <source>
        <dbReference type="ARBA" id="ARBA00022630"/>
    </source>
</evidence>
<feature type="binding site" evidence="6">
    <location>
        <position position="89"/>
    </location>
    <ligand>
        <name>FAD</name>
        <dbReference type="ChEBI" id="CHEBI:57692"/>
    </ligand>
</feature>
<evidence type="ECO:0000313" key="9">
    <source>
        <dbReference type="EMBL" id="ORI97529.1"/>
    </source>
</evidence>
<feature type="binding site" evidence="6">
    <location>
        <position position="288"/>
    </location>
    <ligand>
        <name>FAD</name>
        <dbReference type="ChEBI" id="CHEBI:57692"/>
    </ligand>
</feature>
<dbReference type="GO" id="GO:0050661">
    <property type="term" value="F:NADP binding"/>
    <property type="evidence" value="ECO:0007669"/>
    <property type="project" value="UniProtKB-UniRule"/>
</dbReference>
<comment type="subunit">
    <text evidence="1 6">Homodimer.</text>
</comment>
<organism evidence="9 10">
    <name type="scientific">Leuconostoc pseudomesenteroides</name>
    <dbReference type="NCBI Taxonomy" id="33968"/>
    <lineage>
        <taxon>Bacteria</taxon>
        <taxon>Bacillati</taxon>
        <taxon>Bacillota</taxon>
        <taxon>Bacilli</taxon>
        <taxon>Lactobacillales</taxon>
        <taxon>Lactobacillaceae</taxon>
        <taxon>Leuconostoc</taxon>
    </lineage>
</organism>
<evidence type="ECO:0000313" key="10">
    <source>
        <dbReference type="Proteomes" id="UP000192288"/>
    </source>
</evidence>
<dbReference type="InterPro" id="IPR023753">
    <property type="entry name" value="FAD/NAD-binding_dom"/>
</dbReference>
<dbReference type="PRINTS" id="PR00469">
    <property type="entry name" value="PNDRDTASEII"/>
</dbReference>
<dbReference type="GO" id="GO:0050660">
    <property type="term" value="F:flavin adenine dinucleotide binding"/>
    <property type="evidence" value="ECO:0007669"/>
    <property type="project" value="UniProtKB-UniRule"/>
</dbReference>